<dbReference type="GO" id="GO:0005737">
    <property type="term" value="C:cytoplasm"/>
    <property type="evidence" value="ECO:0007669"/>
    <property type="project" value="UniProtKB-SubCell"/>
</dbReference>
<feature type="region of interest" description="Disordered" evidence="8">
    <location>
        <begin position="171"/>
        <end position="192"/>
    </location>
</feature>
<feature type="chain" id="PRO_5043568086" description="Protein sly1 homolog" evidence="9">
    <location>
        <begin position="29"/>
        <end position="1499"/>
    </location>
</feature>
<dbReference type="InterPro" id="IPR043154">
    <property type="entry name" value="Sec-1-like_dom1"/>
</dbReference>
<comment type="function">
    <text evidence="6">Non-vital for development.</text>
</comment>
<evidence type="ECO:0000256" key="1">
    <source>
        <dbReference type="ARBA" id="ARBA00004170"/>
    </source>
</evidence>
<sequence>MVNASGVFSHLYLLGAMVCALVVIGTDGAYNIPGELVHCYRGNATLPGPPHTVQLLLELIRKIERHNPTTLEMRLLSAELVHRLRVDGIENVPGVAESEWITPYSPRGIMVPKYTLLRQLVSNVPGRIDFETFLTPSEICHLHRMLSSSVEPLQRDDERLTCPQTLMSADGNPQAPWITQNKAQKSDSNRTTFARPISRCPLELGTCRTQDYGTIAPGIVIMSIAAGLQPQNVLISEFVTAYRKHNPYENLETMETADTRKQIEKLFASLESIDNMYAAGLVGDLAEVAFYQGPTLVTDVSVGLAGAWNDTLLPRARYLAENHGGRWEMTDSEILAGIDGHYLAQNVHQFVKRLRRLRLSQVLEMYYSDRGIPVASIEHVARRRRPTKRPSRHAELRDDERVSRGSRFRSMFDEEREAQHGTELQPAEITRACQRREILRSIEPDKLKQETFKFVELLQYTAGSVIVSDQLMQRICDATVDKFFEQANLLLDTAVSSCPVDERALGKQLVRKTNVDLTVVIDGSRNEYQSLQLISYLVELIEVSHYGSYISVVHGATGQYMVNRTNSISHAFEQLDRFQGSFPRQLSLSNSFATIVETLSRQMDQERASFTIGASAPVILVFAQSHRIANADFESARRLLRGSFEQFPDLYFTFVTNDPATFRQLVNFNDTPHSRAKDEHYNIVESSITSVDSFSRTISEVLNNVPQRLVAPDCHSSDNRNLWRDTLVREELEQYLTPGEELRYRLAHSLLRHGGDVRVQFMNTDYGEFTVCEGRDWRVPPSNCQSTGPGQESLWFNYTRPCGGLGETECRSIYFTVRMDSSYMMCNENDCRFPDQVRFVVRHEGLRCRGGGNGAASSFGFRLLNLLLAIDAIRQMLNLNQPLTKAISAEPVWKLLIYDRTGQDIISPLISIRELREMGVTLHIQLHSDRDSIPDVPAIYFCAATEENLGRIAQDFQSGLYDVYHLNFISPISRQKLEDLAAAALQAGCVANIHKVYDQYLNFITLEDDMFVLKHQNSDSLSYYAINRANTQDFEMEGIMDSIVDSLFAVFVTLGTVPIIRCPKNCAAEMVARKLEKKLRENLWDARNNLFHMDATQTGAFSFQRPLLVLLDRNVDMATPLHHTWTYQALAHDVLELALNRVVVEEDPASEQQHIGTGAKPKTKSCDLDSRDRFWCTHKGSPFPTVAEAIQEELEQYRSSEDEIKKLKTTMGIDGESDVAFSMVNDNTAKLTSAVNSLPQLMEKKRLIDMHTKVATSILNYIKARRLDSFFELEEKIMSKQALDRALVEVLKDPEFGLPEDKMRLFIIYYICSNVTDAEFKRLEEALRECGCDLSPLPYLQRWKSIMKSTLSTSNQYEGSGTKTVSMFSKLVSQGSSFVMEGVKNLVVKRHNLPVTKITEQLMECRTGGGSEVDDYLYLDPKLLKGSDVVPKNRAPFQDAIVFVVGGGNYIEYQNLVDYIKTKQTANSIRRIIYGASTLTNARQFLKQLSLLGDEIGSH</sequence>
<dbReference type="InterPro" id="IPR001619">
    <property type="entry name" value="Sec1-like"/>
</dbReference>
<feature type="signal peptide" evidence="9">
    <location>
        <begin position="1"/>
        <end position="28"/>
    </location>
</feature>
<organism evidence="10 11">
    <name type="scientific">Anopheles albimanus</name>
    <name type="common">New world malaria mosquito</name>
    <dbReference type="NCBI Taxonomy" id="7167"/>
    <lineage>
        <taxon>Eukaryota</taxon>
        <taxon>Metazoa</taxon>
        <taxon>Ecdysozoa</taxon>
        <taxon>Arthropoda</taxon>
        <taxon>Hexapoda</taxon>
        <taxon>Insecta</taxon>
        <taxon>Pterygota</taxon>
        <taxon>Neoptera</taxon>
        <taxon>Endopterygota</taxon>
        <taxon>Diptera</taxon>
        <taxon>Nematocera</taxon>
        <taxon>Culicoidea</taxon>
        <taxon>Culicidae</taxon>
        <taxon>Anophelinae</taxon>
        <taxon>Anopheles</taxon>
    </lineage>
</organism>
<dbReference type="FunFam" id="1.25.40.60:FF:000002">
    <property type="entry name" value="Sec1 family domain containing 1"/>
    <property type="match status" value="1"/>
</dbReference>
<dbReference type="Proteomes" id="UP000069272">
    <property type="component" value="Chromosome 3R"/>
</dbReference>
<dbReference type="SUPFAM" id="SSF56815">
    <property type="entry name" value="Sec1/munc18-like (SM) proteins"/>
    <property type="match status" value="1"/>
</dbReference>
<evidence type="ECO:0000256" key="7">
    <source>
        <dbReference type="ARBA" id="ARBA00073989"/>
    </source>
</evidence>
<dbReference type="GO" id="GO:0016020">
    <property type="term" value="C:membrane"/>
    <property type="evidence" value="ECO:0007669"/>
    <property type="project" value="UniProtKB-SubCell"/>
</dbReference>
<dbReference type="Gene3D" id="3.90.830.10">
    <property type="entry name" value="Syntaxin Binding Protein 1, Chain A, domain 2"/>
    <property type="match status" value="1"/>
</dbReference>
<comment type="similarity">
    <text evidence="3">Belongs to the STXBP/unc-18/SEC1 family.</text>
</comment>
<dbReference type="FunFam" id="3.40.50.2060:FF:000002">
    <property type="entry name" value="sec1 family domain-containing protein 1"/>
    <property type="match status" value="1"/>
</dbReference>
<dbReference type="GO" id="GO:0016192">
    <property type="term" value="P:vesicle-mediated transport"/>
    <property type="evidence" value="ECO:0007669"/>
    <property type="project" value="InterPro"/>
</dbReference>
<dbReference type="VEuPathDB" id="VectorBase:AALB20_038265"/>
<dbReference type="InterPro" id="IPR027482">
    <property type="entry name" value="Sec1-like_dom2"/>
</dbReference>
<feature type="region of interest" description="Disordered" evidence="8">
    <location>
        <begin position="383"/>
        <end position="402"/>
    </location>
</feature>
<evidence type="ECO:0000256" key="5">
    <source>
        <dbReference type="ARBA" id="ARBA00023136"/>
    </source>
</evidence>
<accession>A0A182FPL6</accession>
<evidence type="ECO:0000313" key="10">
    <source>
        <dbReference type="EnsemblMetazoa" id="AALB008481-PA"/>
    </source>
</evidence>
<evidence type="ECO:0000256" key="8">
    <source>
        <dbReference type="SAM" id="MobiDB-lite"/>
    </source>
</evidence>
<dbReference type="PANTHER" id="PTHR11679">
    <property type="entry name" value="VESICLE PROTEIN SORTING-ASSOCIATED"/>
    <property type="match status" value="1"/>
</dbReference>
<comment type="subcellular location">
    <subcellularLocation>
        <location evidence="2">Cytoplasm</location>
    </subcellularLocation>
    <subcellularLocation>
        <location evidence="1">Membrane</location>
        <topology evidence="1">Peripheral membrane protein</topology>
    </subcellularLocation>
</comment>
<evidence type="ECO:0000313" key="11">
    <source>
        <dbReference type="Proteomes" id="UP000069272"/>
    </source>
</evidence>
<evidence type="ECO:0000256" key="4">
    <source>
        <dbReference type="ARBA" id="ARBA00022490"/>
    </source>
</evidence>
<protein>
    <recommendedName>
        <fullName evidence="7">Protein sly1 homolog</fullName>
    </recommendedName>
</protein>
<keyword evidence="4" id="KW-0963">Cytoplasm</keyword>
<feature type="compositionally biased region" description="Basic and acidic residues" evidence="8">
    <location>
        <begin position="392"/>
        <end position="402"/>
    </location>
</feature>
<dbReference type="Gene3D" id="3.40.50.1910">
    <property type="match status" value="1"/>
</dbReference>
<dbReference type="Pfam" id="PF00995">
    <property type="entry name" value="Sec1"/>
    <property type="match status" value="1"/>
</dbReference>
<evidence type="ECO:0000256" key="2">
    <source>
        <dbReference type="ARBA" id="ARBA00004496"/>
    </source>
</evidence>
<keyword evidence="5" id="KW-0472">Membrane</keyword>
<evidence type="ECO:0000256" key="6">
    <source>
        <dbReference type="ARBA" id="ARBA00056448"/>
    </source>
</evidence>
<dbReference type="Gene3D" id="1.25.40.60">
    <property type="match status" value="1"/>
</dbReference>
<dbReference type="InterPro" id="IPR036045">
    <property type="entry name" value="Sec1-like_sf"/>
</dbReference>
<reference evidence="10 11" key="1">
    <citation type="journal article" date="2017" name="G3 (Bethesda)">
        <title>The Physical Genome Mapping of Anopheles albimanus Corrected Scaffold Misassemblies and Identified Interarm Rearrangements in Genus Anopheles.</title>
        <authorList>
            <person name="Artemov G.N."/>
            <person name="Peery A.N."/>
            <person name="Jiang X."/>
            <person name="Tu Z."/>
            <person name="Stegniy V.N."/>
            <person name="Sharakhova M.V."/>
            <person name="Sharakhov I.V."/>
        </authorList>
    </citation>
    <scope>NUCLEOTIDE SEQUENCE [LARGE SCALE GENOMIC DNA]</scope>
    <source>
        <strain evidence="10 11">ALBI9_A</strain>
    </source>
</reference>
<evidence type="ECO:0000256" key="9">
    <source>
        <dbReference type="SAM" id="SignalP"/>
    </source>
</evidence>
<name>A0A182FPL6_ANOAL</name>
<proteinExistence type="inferred from homology"/>
<keyword evidence="9" id="KW-0732">Signal</keyword>
<dbReference type="EnsemblMetazoa" id="AALB008481-RA">
    <property type="protein sequence ID" value="AALB008481-PA"/>
    <property type="gene ID" value="AALB008481"/>
</dbReference>
<reference evidence="10" key="2">
    <citation type="submission" date="2022-08" db="UniProtKB">
        <authorList>
            <consortium name="EnsemblMetazoa"/>
        </authorList>
    </citation>
    <scope>IDENTIFICATION</scope>
    <source>
        <strain evidence="10">STECLA/ALBI9_A</strain>
    </source>
</reference>
<dbReference type="InterPro" id="IPR043127">
    <property type="entry name" value="Sec-1-like_dom3a"/>
</dbReference>
<dbReference type="STRING" id="7167.A0A182FPL6"/>
<evidence type="ECO:0000256" key="3">
    <source>
        <dbReference type="ARBA" id="ARBA00009884"/>
    </source>
</evidence>
<dbReference type="VEuPathDB" id="VectorBase:AALB008481"/>
<keyword evidence="11" id="KW-1185">Reference proteome</keyword>
<dbReference type="Gene3D" id="3.40.50.2060">
    <property type="match status" value="1"/>
</dbReference>